<dbReference type="PANTHER" id="PTHR10887">
    <property type="entry name" value="DNA2/NAM7 HELICASE FAMILY"/>
    <property type="match status" value="1"/>
</dbReference>
<dbReference type="Proteomes" id="UP000187209">
    <property type="component" value="Unassembled WGS sequence"/>
</dbReference>
<evidence type="ECO:0000256" key="3">
    <source>
        <dbReference type="ARBA" id="ARBA00022806"/>
    </source>
</evidence>
<dbReference type="PANTHER" id="PTHR10887:SF364">
    <property type="entry name" value="REGULATOR OF NONSENSE TRANSCRIPTS 1"/>
    <property type="match status" value="1"/>
</dbReference>
<dbReference type="EMBL" id="MPUH01000316">
    <property type="protein sequence ID" value="OMJ83073.1"/>
    <property type="molecule type" value="Genomic_DNA"/>
</dbReference>
<dbReference type="InterPro" id="IPR018999">
    <property type="entry name" value="UPF1_CH/ZBD"/>
</dbReference>
<reference evidence="8 9" key="1">
    <citation type="submission" date="2016-11" db="EMBL/GenBank/DDBJ databases">
        <title>The macronuclear genome of Stentor coeruleus: a giant cell with tiny introns.</title>
        <authorList>
            <person name="Slabodnick M."/>
            <person name="Ruby J.G."/>
            <person name="Reiff S.B."/>
            <person name="Swart E.C."/>
            <person name="Gosai S."/>
            <person name="Prabakaran S."/>
            <person name="Witkowska E."/>
            <person name="Larue G.E."/>
            <person name="Fisher S."/>
            <person name="Freeman R.M."/>
            <person name="Gunawardena J."/>
            <person name="Chu W."/>
            <person name="Stover N.A."/>
            <person name="Gregory B.D."/>
            <person name="Nowacki M."/>
            <person name="Derisi J."/>
            <person name="Roy S.W."/>
            <person name="Marshall W.F."/>
            <person name="Sood P."/>
        </authorList>
    </citation>
    <scope>NUCLEOTIDE SEQUENCE [LARGE SCALE GENOMIC DNA]</scope>
    <source>
        <strain evidence="8">WM001</strain>
    </source>
</reference>
<dbReference type="Pfam" id="PF09416">
    <property type="entry name" value="UPF1_Zn_bind"/>
    <property type="match status" value="1"/>
</dbReference>
<evidence type="ECO:0000256" key="1">
    <source>
        <dbReference type="ARBA" id="ARBA00022741"/>
    </source>
</evidence>
<keyword evidence="2" id="KW-0378">Hydrolase</keyword>
<dbReference type="FunFam" id="3.40.50.300:FF:000326">
    <property type="entry name" value="P-loop containing nucleoside triphosphate hydrolase"/>
    <property type="match status" value="1"/>
</dbReference>
<dbReference type="CDD" id="cd18808">
    <property type="entry name" value="SF1_C_Upf1"/>
    <property type="match status" value="1"/>
</dbReference>
<evidence type="ECO:0000259" key="7">
    <source>
        <dbReference type="PROSITE" id="PS51997"/>
    </source>
</evidence>
<keyword evidence="1" id="KW-0547">Nucleotide-binding</keyword>
<keyword evidence="6" id="KW-0175">Coiled coil</keyword>
<dbReference type="OrthoDB" id="6513042at2759"/>
<dbReference type="InterPro" id="IPR027417">
    <property type="entry name" value="P-loop_NTPase"/>
</dbReference>
<dbReference type="AlphaFoldDB" id="A0A1R2C1Z5"/>
<gene>
    <name evidence="8" type="ORF">SteCoe_16052</name>
</gene>
<evidence type="ECO:0000256" key="6">
    <source>
        <dbReference type="SAM" id="Coils"/>
    </source>
</evidence>
<feature type="coiled-coil region" evidence="6">
    <location>
        <begin position="447"/>
        <end position="474"/>
    </location>
</feature>
<organism evidence="8 9">
    <name type="scientific">Stentor coeruleus</name>
    <dbReference type="NCBI Taxonomy" id="5963"/>
    <lineage>
        <taxon>Eukaryota</taxon>
        <taxon>Sar</taxon>
        <taxon>Alveolata</taxon>
        <taxon>Ciliophora</taxon>
        <taxon>Postciliodesmatophora</taxon>
        <taxon>Heterotrichea</taxon>
        <taxon>Heterotrichida</taxon>
        <taxon>Stentoridae</taxon>
        <taxon>Stentor</taxon>
    </lineage>
</organism>
<evidence type="ECO:0000313" key="9">
    <source>
        <dbReference type="Proteomes" id="UP000187209"/>
    </source>
</evidence>
<dbReference type="GO" id="GO:0005524">
    <property type="term" value="F:ATP binding"/>
    <property type="evidence" value="ECO:0007669"/>
    <property type="project" value="UniProtKB-KW"/>
</dbReference>
<dbReference type="Gene3D" id="3.40.50.300">
    <property type="entry name" value="P-loop containing nucleotide triphosphate hydrolases"/>
    <property type="match status" value="3"/>
</dbReference>
<protein>
    <recommendedName>
        <fullName evidence="7">Upf1 domain-containing protein</fullName>
    </recommendedName>
</protein>
<proteinExistence type="predicted"/>
<dbReference type="InterPro" id="IPR041679">
    <property type="entry name" value="DNA2/NAM7-like_C"/>
</dbReference>
<dbReference type="InterPro" id="IPR041677">
    <property type="entry name" value="DNA2/NAM7_AAA_11"/>
</dbReference>
<dbReference type="GO" id="GO:0003724">
    <property type="term" value="F:RNA helicase activity"/>
    <property type="evidence" value="ECO:0007669"/>
    <property type="project" value="InterPro"/>
</dbReference>
<dbReference type="GO" id="GO:0005694">
    <property type="term" value="C:chromosome"/>
    <property type="evidence" value="ECO:0007669"/>
    <property type="project" value="UniProtKB-ARBA"/>
</dbReference>
<dbReference type="GO" id="GO:0008270">
    <property type="term" value="F:zinc ion binding"/>
    <property type="evidence" value="ECO:0007669"/>
    <property type="project" value="InterPro"/>
</dbReference>
<dbReference type="Pfam" id="PF13087">
    <property type="entry name" value="AAA_12"/>
    <property type="match status" value="1"/>
</dbReference>
<comment type="caution">
    <text evidence="5">Lacks conserved residue(s) required for the propagation of feature annotation.</text>
</comment>
<sequence length="1086" mass="125642">MEDYQVIYLDDNDPLNNSFVSQLSNIKTRTRQNSITSIESVTSCPASKIAFSCEYCNTKNHDLLVKCIDQSCNRWFCNNDKVKGAAGSHIILHLNKAGHKVIELHNKRHCRIGKIKCIRCGNNKLFSLGMLLETKHIVCRDCVMIGNIGIDEWSVLVKDRKIDNRLINHNLPHNKKPSNFNPKNNVPRYVKKAPNVVTVSQIDQIEKLYMNYIKDEVVDISSLEYDHRICLKYPNIATYKHIMENLLQLNKISEEKSSTRNVIKDIIFFLDEGTRDKGFFFGVDYGCKFTERDEIKITSSKIANWDAVGKITSISDGKFFISLSKIAPASLNKVNLSVINDSSIYDRLFSGLKRFNAFSQSQDILEAILGTDKKAEMKYFFNCIDYSLPDAKKKLNSSQSEAIRKAMKYKYSVIQGPPGTGKTETIVTLVYHITNLWRRSEEYIKEKEEREKIIKEHQKAIEVVKKKIEEFSKKNRPKIDSLSSKACKTRNNFEMEIHNYCVKMIDDHKESIEIKTYENKNLRQNIVEEISSKNFSKESFKNHTSQILENIKKSAQRQAKIRMLDRLDKSDKSFLKLGSNSKNINYINNSENNFKVEEQEVKENKEIIKDEKINDLIKAFDIDEELERIHESYNSEHKILVCAASNTAVNLLKERLVLKGIKTIQIYAKYKENEYKDDKYSLHYLTKTLIMESEEIKNAEEAVKQVEEDIKYYEFLVPRTQENDNKIEKLKNQLRYKIHLVNDIKMQIQKEPLINCEVICCTCLSTHQRLLENFRFQHVIFDEATQALEIESLLCLTKGAEHFVLVGDVKQLGAVIQSKESNTLGLDVPLIERLIDLKMPQTLLNVQYRMHPDISCFSNENFYQGSIINGVNEQERTLKNFEFPMPVASLPTFFYDVCSDEELSGSGDSYLNRFEAEAIREILQYMYDHNICGSQIGIITFYDGQKGHLKTYLFAKLSRKFVEEIEILSVDASQGKEKDIILLSCVRANMSQGVGFLDEFRRLNVALTRAKYNMIICGHIETLLSSSLWCKLLKFYSDRGLVFSGHFKSLSLVEIELGDEDVVVQRPKKYRKENDFIVEDLPDINE</sequence>
<dbReference type="CDD" id="cd21400">
    <property type="entry name" value="ZBD_UPF1-like"/>
    <property type="match status" value="1"/>
</dbReference>
<dbReference type="InterPro" id="IPR047187">
    <property type="entry name" value="SF1_C_Upf1"/>
</dbReference>
<evidence type="ECO:0000256" key="4">
    <source>
        <dbReference type="ARBA" id="ARBA00022840"/>
    </source>
</evidence>
<name>A0A1R2C1Z5_9CILI</name>
<dbReference type="Pfam" id="PF13086">
    <property type="entry name" value="AAA_11"/>
    <property type="match status" value="2"/>
</dbReference>
<dbReference type="GO" id="GO:0003723">
    <property type="term" value="F:RNA binding"/>
    <property type="evidence" value="ECO:0007669"/>
    <property type="project" value="InterPro"/>
</dbReference>
<keyword evidence="9" id="KW-1185">Reference proteome</keyword>
<comment type="caution">
    <text evidence="8">The sequence shown here is derived from an EMBL/GenBank/DDBJ whole genome shotgun (WGS) entry which is preliminary data.</text>
</comment>
<dbReference type="PROSITE" id="PS51997">
    <property type="entry name" value="UPF1_CH_RICH"/>
    <property type="match status" value="1"/>
</dbReference>
<evidence type="ECO:0000256" key="2">
    <source>
        <dbReference type="ARBA" id="ARBA00022801"/>
    </source>
</evidence>
<accession>A0A1R2C1Z5</accession>
<evidence type="ECO:0000313" key="8">
    <source>
        <dbReference type="EMBL" id="OMJ83073.1"/>
    </source>
</evidence>
<keyword evidence="4" id="KW-0067">ATP-binding</keyword>
<feature type="coiled-coil region" evidence="6">
    <location>
        <begin position="689"/>
        <end position="716"/>
    </location>
</feature>
<dbReference type="SUPFAM" id="SSF52540">
    <property type="entry name" value="P-loop containing nucleoside triphosphate hydrolases"/>
    <property type="match status" value="3"/>
</dbReference>
<dbReference type="GO" id="GO:0000184">
    <property type="term" value="P:nuclear-transcribed mRNA catabolic process, nonsense-mediated decay"/>
    <property type="evidence" value="ECO:0007669"/>
    <property type="project" value="InterPro"/>
</dbReference>
<dbReference type="GO" id="GO:0016787">
    <property type="term" value="F:hydrolase activity"/>
    <property type="evidence" value="ECO:0007669"/>
    <property type="project" value="UniProtKB-KW"/>
</dbReference>
<feature type="domain" description="Upf1" evidence="7">
    <location>
        <begin position="45"/>
        <end position="212"/>
    </location>
</feature>
<keyword evidence="3" id="KW-0347">Helicase</keyword>
<evidence type="ECO:0000256" key="5">
    <source>
        <dbReference type="PROSITE-ProRule" id="PRU01341"/>
    </source>
</evidence>
<dbReference type="InterPro" id="IPR045055">
    <property type="entry name" value="DNA2/NAM7-like"/>
</dbReference>
<dbReference type="GO" id="GO:0005737">
    <property type="term" value="C:cytoplasm"/>
    <property type="evidence" value="ECO:0007669"/>
    <property type="project" value="InterPro"/>
</dbReference>